<dbReference type="AlphaFoldDB" id="A0A0F9T2X1"/>
<name>A0A0F9T2X1_9ZZZZ</name>
<protein>
    <submittedName>
        <fullName evidence="2">Uncharacterized protein</fullName>
    </submittedName>
</protein>
<proteinExistence type="predicted"/>
<evidence type="ECO:0000313" key="2">
    <source>
        <dbReference type="EMBL" id="KKN73584.1"/>
    </source>
</evidence>
<accession>A0A0F9T2X1</accession>
<gene>
    <name evidence="2" type="ORF">LCGC14_0399000</name>
</gene>
<evidence type="ECO:0000256" key="1">
    <source>
        <dbReference type="SAM" id="MobiDB-lite"/>
    </source>
</evidence>
<sequence length="60" mass="6994">MGAEAKDGKRSGGDIMKKKRRPMINRSAGWVNFAFWFFHPKLKREDREIEELTNKAGARE</sequence>
<reference evidence="2" key="1">
    <citation type="journal article" date="2015" name="Nature">
        <title>Complex archaea that bridge the gap between prokaryotes and eukaryotes.</title>
        <authorList>
            <person name="Spang A."/>
            <person name="Saw J.H."/>
            <person name="Jorgensen S.L."/>
            <person name="Zaremba-Niedzwiedzka K."/>
            <person name="Martijn J."/>
            <person name="Lind A.E."/>
            <person name="van Eijk R."/>
            <person name="Schleper C."/>
            <person name="Guy L."/>
            <person name="Ettema T.J."/>
        </authorList>
    </citation>
    <scope>NUCLEOTIDE SEQUENCE</scope>
</reference>
<comment type="caution">
    <text evidence="2">The sequence shown here is derived from an EMBL/GenBank/DDBJ whole genome shotgun (WGS) entry which is preliminary data.</text>
</comment>
<feature type="region of interest" description="Disordered" evidence="1">
    <location>
        <begin position="1"/>
        <end position="20"/>
    </location>
</feature>
<organism evidence="2">
    <name type="scientific">marine sediment metagenome</name>
    <dbReference type="NCBI Taxonomy" id="412755"/>
    <lineage>
        <taxon>unclassified sequences</taxon>
        <taxon>metagenomes</taxon>
        <taxon>ecological metagenomes</taxon>
    </lineage>
</organism>
<feature type="compositionally biased region" description="Basic and acidic residues" evidence="1">
    <location>
        <begin position="1"/>
        <end position="16"/>
    </location>
</feature>
<dbReference type="EMBL" id="LAZR01000341">
    <property type="protein sequence ID" value="KKN73584.1"/>
    <property type="molecule type" value="Genomic_DNA"/>
</dbReference>